<dbReference type="CDD" id="cd00586">
    <property type="entry name" value="4HBT"/>
    <property type="match status" value="1"/>
</dbReference>
<dbReference type="Pfam" id="PF13279">
    <property type="entry name" value="4HBT_2"/>
    <property type="match status" value="1"/>
</dbReference>
<proteinExistence type="inferred from homology"/>
<dbReference type="PANTHER" id="PTHR31793">
    <property type="entry name" value="4-HYDROXYBENZOYL-COA THIOESTERASE FAMILY MEMBER"/>
    <property type="match status" value="1"/>
</dbReference>
<dbReference type="PATRIC" id="fig|1609969.3.peg.827"/>
<dbReference type="PIRSF" id="PIRSF003230">
    <property type="entry name" value="YbgC"/>
    <property type="match status" value="1"/>
</dbReference>
<accession>A0A0F0CPX0</accession>
<dbReference type="InterPro" id="IPR050563">
    <property type="entry name" value="4-hydroxybenzoyl-CoA_TE"/>
</dbReference>
<comment type="caution">
    <text evidence="3">The sequence shown here is derived from an EMBL/GenBank/DDBJ whole genome shotgun (WGS) entry which is preliminary data.</text>
</comment>
<evidence type="ECO:0000256" key="2">
    <source>
        <dbReference type="ARBA" id="ARBA00022801"/>
    </source>
</evidence>
<dbReference type="AlphaFoldDB" id="A0A0F0CPX0"/>
<organism evidence="3 4">
    <name type="scientific">Candidatus Omnitrophus magneticus</name>
    <dbReference type="NCBI Taxonomy" id="1609969"/>
    <lineage>
        <taxon>Bacteria</taxon>
        <taxon>Pseudomonadati</taxon>
        <taxon>Candidatus Omnitrophota</taxon>
        <taxon>Candidatus Omnitrophus</taxon>
    </lineage>
</organism>
<comment type="similarity">
    <text evidence="1">Belongs to the 4-hydroxybenzoyl-CoA thioesterase family.</text>
</comment>
<dbReference type="SUPFAM" id="SSF54637">
    <property type="entry name" value="Thioesterase/thiol ester dehydrase-isomerase"/>
    <property type="match status" value="1"/>
</dbReference>
<dbReference type="NCBIfam" id="TIGR00051">
    <property type="entry name" value="YbgC/FadM family acyl-CoA thioesterase"/>
    <property type="match status" value="1"/>
</dbReference>
<keyword evidence="4" id="KW-1185">Reference proteome</keyword>
<reference evidence="3 4" key="1">
    <citation type="submission" date="2015-02" db="EMBL/GenBank/DDBJ databases">
        <title>Single-cell genomics of uncultivated deep-branching MTB reveals a conserved set of magnetosome genes.</title>
        <authorList>
            <person name="Kolinko S."/>
            <person name="Richter M."/>
            <person name="Glockner F.O."/>
            <person name="Brachmann A."/>
            <person name="Schuler D."/>
        </authorList>
    </citation>
    <scope>NUCLEOTIDE SEQUENCE [LARGE SCALE GENOMIC DNA]</scope>
    <source>
        <strain evidence="3">SKK-01</strain>
    </source>
</reference>
<gene>
    <name evidence="3" type="ORF">OMAG_000758</name>
</gene>
<dbReference type="InterPro" id="IPR029069">
    <property type="entry name" value="HotDog_dom_sf"/>
</dbReference>
<keyword evidence="2" id="KW-0378">Hydrolase</keyword>
<evidence type="ECO:0000256" key="1">
    <source>
        <dbReference type="ARBA" id="ARBA00005953"/>
    </source>
</evidence>
<evidence type="ECO:0000313" key="4">
    <source>
        <dbReference type="Proteomes" id="UP000033428"/>
    </source>
</evidence>
<dbReference type="GO" id="GO:0047617">
    <property type="term" value="F:fatty acyl-CoA hydrolase activity"/>
    <property type="evidence" value="ECO:0007669"/>
    <property type="project" value="TreeGrafter"/>
</dbReference>
<name>A0A0F0CPX0_9BACT</name>
<sequence length="130" mass="15559">MDSHTIDIRVRYADTDQMGVVYYSNYLVWFEIARTEFFRAIGMEYKKIEEERCIYLPVVEVYCRYKKPAKYDDNIFITTKVKEIGDSKIIFEYEIKKEDRIITIGNTTHVFINKEGKLIPIPEDIKQKLK</sequence>
<protein>
    <submittedName>
        <fullName evidence="3">Thioesterase superfamily protein</fullName>
    </submittedName>
</protein>
<dbReference type="Proteomes" id="UP000033428">
    <property type="component" value="Unassembled WGS sequence"/>
</dbReference>
<dbReference type="Gene3D" id="3.10.129.10">
    <property type="entry name" value="Hotdog Thioesterase"/>
    <property type="match status" value="1"/>
</dbReference>
<dbReference type="InterPro" id="IPR006684">
    <property type="entry name" value="YbgC/YbaW"/>
</dbReference>
<evidence type="ECO:0000313" key="3">
    <source>
        <dbReference type="EMBL" id="KJJ85373.1"/>
    </source>
</evidence>
<dbReference type="PANTHER" id="PTHR31793:SF27">
    <property type="entry name" value="NOVEL THIOESTERASE SUPERFAMILY DOMAIN AND SAPOSIN A-TYPE DOMAIN CONTAINING PROTEIN (0610012H03RIK)"/>
    <property type="match status" value="1"/>
</dbReference>
<dbReference type="EMBL" id="JYNY01000172">
    <property type="protein sequence ID" value="KJJ85373.1"/>
    <property type="molecule type" value="Genomic_DNA"/>
</dbReference>